<feature type="compositionally biased region" description="Basic residues" evidence="7">
    <location>
        <begin position="98"/>
        <end position="112"/>
    </location>
</feature>
<dbReference type="EMBL" id="LCMV01000004">
    <property type="protein sequence ID" value="KKU44471.1"/>
    <property type="molecule type" value="Genomic_DNA"/>
</dbReference>
<dbReference type="GO" id="GO:0019843">
    <property type="term" value="F:rRNA binding"/>
    <property type="evidence" value="ECO:0007669"/>
    <property type="project" value="UniProtKB-KW"/>
</dbReference>
<dbReference type="GO" id="GO:1990904">
    <property type="term" value="C:ribonucleoprotein complex"/>
    <property type="evidence" value="ECO:0007669"/>
    <property type="project" value="UniProtKB-KW"/>
</dbReference>
<dbReference type="InterPro" id="IPR002583">
    <property type="entry name" value="Ribosomal_bS20"/>
</dbReference>
<keyword evidence="2" id="KW-0694">RNA-binding</keyword>
<gene>
    <name evidence="8" type="ORF">UX60_C0004G0010</name>
</gene>
<sequence>MPISKSAKKSLRVSQHKTALNRYRKALIKEALKNVTPVTASKAISMIDKGVKWNLFHQNKATRMKSALTRQLPDGSKIAPKSTSLRAESRSEKPATKPTKKAVKAKGSKSKS</sequence>
<evidence type="ECO:0000256" key="5">
    <source>
        <dbReference type="ARBA" id="ARBA00035136"/>
    </source>
</evidence>
<organism evidence="8 9">
    <name type="scientific">Berkelbacteria bacterium GW2011_GWA2_46_7</name>
    <dbReference type="NCBI Taxonomy" id="1618335"/>
    <lineage>
        <taxon>Bacteria</taxon>
        <taxon>Candidatus Berkelbacteria</taxon>
    </lineage>
</organism>
<dbReference type="Gene3D" id="1.20.58.110">
    <property type="entry name" value="Ribosomal protein S20"/>
    <property type="match status" value="1"/>
</dbReference>
<dbReference type="GO" id="GO:0006412">
    <property type="term" value="P:translation"/>
    <property type="evidence" value="ECO:0007669"/>
    <property type="project" value="InterPro"/>
</dbReference>
<evidence type="ECO:0000313" key="8">
    <source>
        <dbReference type="EMBL" id="KKU44471.1"/>
    </source>
</evidence>
<dbReference type="GO" id="GO:0005840">
    <property type="term" value="C:ribosome"/>
    <property type="evidence" value="ECO:0007669"/>
    <property type="project" value="UniProtKB-KW"/>
</dbReference>
<keyword evidence="4" id="KW-0687">Ribonucleoprotein</keyword>
<proteinExistence type="predicted"/>
<evidence type="ECO:0000256" key="2">
    <source>
        <dbReference type="ARBA" id="ARBA00022884"/>
    </source>
</evidence>
<reference evidence="8 9" key="1">
    <citation type="journal article" date="2015" name="Nature">
        <title>rRNA introns, odd ribosomes, and small enigmatic genomes across a large radiation of phyla.</title>
        <authorList>
            <person name="Brown C.T."/>
            <person name="Hug L.A."/>
            <person name="Thomas B.C."/>
            <person name="Sharon I."/>
            <person name="Castelle C.J."/>
            <person name="Singh A."/>
            <person name="Wilkins M.J."/>
            <person name="Williams K.H."/>
            <person name="Banfield J.F."/>
        </authorList>
    </citation>
    <scope>NUCLEOTIDE SEQUENCE [LARGE SCALE GENOMIC DNA]</scope>
</reference>
<evidence type="ECO:0000256" key="3">
    <source>
        <dbReference type="ARBA" id="ARBA00022980"/>
    </source>
</evidence>
<name>A0A0G1QHM3_9BACT</name>
<dbReference type="AlphaFoldDB" id="A0A0G1QHM3"/>
<dbReference type="GO" id="GO:0003735">
    <property type="term" value="F:structural constituent of ribosome"/>
    <property type="evidence" value="ECO:0007669"/>
    <property type="project" value="InterPro"/>
</dbReference>
<feature type="region of interest" description="Disordered" evidence="7">
    <location>
        <begin position="66"/>
        <end position="112"/>
    </location>
</feature>
<protein>
    <recommendedName>
        <fullName evidence="5">Small ribosomal subunit protein bS20</fullName>
    </recommendedName>
    <alternativeName>
        <fullName evidence="6">30S ribosomal protein S20</fullName>
    </alternativeName>
</protein>
<evidence type="ECO:0000256" key="6">
    <source>
        <dbReference type="ARBA" id="ARBA00035343"/>
    </source>
</evidence>
<dbReference type="NCBIfam" id="TIGR00029">
    <property type="entry name" value="S20"/>
    <property type="match status" value="1"/>
</dbReference>
<dbReference type="Pfam" id="PF01649">
    <property type="entry name" value="Ribosomal_S20p"/>
    <property type="match status" value="1"/>
</dbReference>
<comment type="caution">
    <text evidence="8">The sequence shown here is derived from an EMBL/GenBank/DDBJ whole genome shotgun (WGS) entry which is preliminary data.</text>
</comment>
<accession>A0A0G1QHM3</accession>
<keyword evidence="3" id="KW-0689">Ribosomal protein</keyword>
<evidence type="ECO:0000256" key="7">
    <source>
        <dbReference type="SAM" id="MobiDB-lite"/>
    </source>
</evidence>
<dbReference type="SUPFAM" id="SSF46992">
    <property type="entry name" value="Ribosomal protein S20"/>
    <property type="match status" value="1"/>
</dbReference>
<keyword evidence="1" id="KW-0699">rRNA-binding</keyword>
<evidence type="ECO:0000256" key="4">
    <source>
        <dbReference type="ARBA" id="ARBA00023274"/>
    </source>
</evidence>
<evidence type="ECO:0000313" key="9">
    <source>
        <dbReference type="Proteomes" id="UP000034487"/>
    </source>
</evidence>
<dbReference type="InterPro" id="IPR036510">
    <property type="entry name" value="Ribosomal_bS20_sf"/>
</dbReference>
<dbReference type="Proteomes" id="UP000034487">
    <property type="component" value="Unassembled WGS sequence"/>
</dbReference>
<evidence type="ECO:0000256" key="1">
    <source>
        <dbReference type="ARBA" id="ARBA00022730"/>
    </source>
</evidence>